<evidence type="ECO:0000256" key="1">
    <source>
        <dbReference type="SAM" id="Phobius"/>
    </source>
</evidence>
<dbReference type="EMBL" id="LR134182">
    <property type="protein sequence ID" value="VEB40575.1"/>
    <property type="molecule type" value="Genomic_DNA"/>
</dbReference>
<proteinExistence type="predicted"/>
<keyword evidence="1" id="KW-0472">Membrane</keyword>
<dbReference type="AlphaFoldDB" id="A0A3S4ICN3"/>
<accession>A0A3S4ICN3</accession>
<keyword evidence="1" id="KW-0812">Transmembrane</keyword>
<organism evidence="2 3">
    <name type="scientific">Chromobacterium violaceum</name>
    <dbReference type="NCBI Taxonomy" id="536"/>
    <lineage>
        <taxon>Bacteria</taxon>
        <taxon>Pseudomonadati</taxon>
        <taxon>Pseudomonadota</taxon>
        <taxon>Betaproteobacteria</taxon>
        <taxon>Neisseriales</taxon>
        <taxon>Chromobacteriaceae</taxon>
        <taxon>Chromobacterium</taxon>
    </lineage>
</organism>
<sequence length="75" mass="8079">MSSANPAAGEVQRPLSGNMLWLAALVLAAANFMVVLDTTIANVSVPNIAGGWRYRPARAPMSLLPTRWQRPSSCR</sequence>
<dbReference type="Proteomes" id="UP000275777">
    <property type="component" value="Chromosome"/>
</dbReference>
<keyword evidence="1" id="KW-1133">Transmembrane helix</keyword>
<gene>
    <name evidence="2" type="primary">emrB_3</name>
    <name evidence="2" type="ORF">NCTC9695_00975</name>
</gene>
<reference evidence="2 3" key="1">
    <citation type="submission" date="2018-12" db="EMBL/GenBank/DDBJ databases">
        <authorList>
            <consortium name="Pathogen Informatics"/>
        </authorList>
    </citation>
    <scope>NUCLEOTIDE SEQUENCE [LARGE SCALE GENOMIC DNA]</scope>
    <source>
        <strain evidence="2 3">NCTC9695</strain>
    </source>
</reference>
<protein>
    <submittedName>
        <fullName evidence="2">Multidrug resistance protein B</fullName>
    </submittedName>
</protein>
<feature type="transmembrane region" description="Helical" evidence="1">
    <location>
        <begin position="20"/>
        <end position="45"/>
    </location>
</feature>
<evidence type="ECO:0000313" key="3">
    <source>
        <dbReference type="Proteomes" id="UP000275777"/>
    </source>
</evidence>
<evidence type="ECO:0000313" key="2">
    <source>
        <dbReference type="EMBL" id="VEB40575.1"/>
    </source>
</evidence>
<name>A0A3S4ICN3_CHRVL</name>